<dbReference type="Pfam" id="PF01554">
    <property type="entry name" value="MatE"/>
    <property type="match status" value="1"/>
</dbReference>
<feature type="compositionally biased region" description="Low complexity" evidence="2">
    <location>
        <begin position="514"/>
        <end position="525"/>
    </location>
</feature>
<gene>
    <name evidence="4" type="ORF">ASPCAL06792</name>
</gene>
<name>A0A0U5G1T4_ASPCI</name>
<dbReference type="GO" id="GO:0042910">
    <property type="term" value="F:xenobiotic transmembrane transporter activity"/>
    <property type="evidence" value="ECO:0007669"/>
    <property type="project" value="InterPro"/>
</dbReference>
<evidence type="ECO:0000313" key="4">
    <source>
        <dbReference type="EMBL" id="CEL05675.1"/>
    </source>
</evidence>
<feature type="transmembrane region" description="Helical" evidence="3">
    <location>
        <begin position="355"/>
        <end position="373"/>
    </location>
</feature>
<evidence type="ECO:0000256" key="3">
    <source>
        <dbReference type="SAM" id="Phobius"/>
    </source>
</evidence>
<feature type="compositionally biased region" description="Low complexity" evidence="2">
    <location>
        <begin position="131"/>
        <end position="140"/>
    </location>
</feature>
<feature type="compositionally biased region" description="Basic residues" evidence="2">
    <location>
        <begin position="526"/>
        <end position="535"/>
    </location>
</feature>
<feature type="compositionally biased region" description="Polar residues" evidence="2">
    <location>
        <begin position="414"/>
        <end position="427"/>
    </location>
</feature>
<organism evidence="4 5">
    <name type="scientific">Aspergillus calidoustus</name>
    <dbReference type="NCBI Taxonomy" id="454130"/>
    <lineage>
        <taxon>Eukaryota</taxon>
        <taxon>Fungi</taxon>
        <taxon>Dikarya</taxon>
        <taxon>Ascomycota</taxon>
        <taxon>Pezizomycotina</taxon>
        <taxon>Eurotiomycetes</taxon>
        <taxon>Eurotiomycetidae</taxon>
        <taxon>Eurotiales</taxon>
        <taxon>Aspergillaceae</taxon>
        <taxon>Aspergillus</taxon>
        <taxon>Aspergillus subgen. Nidulantes</taxon>
    </lineage>
</organism>
<feature type="region of interest" description="Disordered" evidence="2">
    <location>
        <begin position="1"/>
        <end position="26"/>
    </location>
</feature>
<dbReference type="GO" id="GO:0016020">
    <property type="term" value="C:membrane"/>
    <property type="evidence" value="ECO:0007669"/>
    <property type="project" value="InterPro"/>
</dbReference>
<keyword evidence="3" id="KW-0812">Transmembrane</keyword>
<feature type="region of interest" description="Disordered" evidence="2">
    <location>
        <begin position="120"/>
        <end position="146"/>
    </location>
</feature>
<reference evidence="5" key="1">
    <citation type="journal article" date="2016" name="Genome Announc.">
        <title>Draft genome sequences of fungus Aspergillus calidoustus.</title>
        <authorList>
            <person name="Horn F."/>
            <person name="Linde J."/>
            <person name="Mattern D.J."/>
            <person name="Walther G."/>
            <person name="Guthke R."/>
            <person name="Scherlach K."/>
            <person name="Martin K."/>
            <person name="Brakhage A.A."/>
            <person name="Petzke L."/>
            <person name="Valiante V."/>
        </authorList>
    </citation>
    <scope>NUCLEOTIDE SEQUENCE [LARGE SCALE GENOMIC DNA]</scope>
    <source>
        <strain evidence="5">SF006504</strain>
    </source>
</reference>
<accession>A0A0U5G1T4</accession>
<dbReference type="OrthoDB" id="2126698at2759"/>
<dbReference type="AlphaFoldDB" id="A0A0U5G1T4"/>
<protein>
    <submittedName>
        <fullName evidence="4">Putative MATE efflux family protein subfamily</fullName>
    </submittedName>
</protein>
<keyword evidence="3" id="KW-0472">Membrane</keyword>
<keyword evidence="3" id="KW-1133">Transmembrane helix</keyword>
<comment type="similarity">
    <text evidence="1">Belongs to the multi antimicrobial extrusion (MATE) (TC 2.A.66.1) family.</text>
</comment>
<proteinExistence type="inferred from homology"/>
<keyword evidence="5" id="KW-1185">Reference proteome</keyword>
<feature type="transmembrane region" description="Helical" evidence="3">
    <location>
        <begin position="263"/>
        <end position="281"/>
    </location>
</feature>
<dbReference type="GO" id="GO:0015297">
    <property type="term" value="F:antiporter activity"/>
    <property type="evidence" value="ECO:0007669"/>
    <property type="project" value="InterPro"/>
</dbReference>
<dbReference type="PANTHER" id="PTHR11206">
    <property type="entry name" value="MULTIDRUG RESISTANCE PROTEIN"/>
    <property type="match status" value="1"/>
</dbReference>
<dbReference type="EMBL" id="CDMC01000005">
    <property type="protein sequence ID" value="CEL05675.1"/>
    <property type="molecule type" value="Genomic_DNA"/>
</dbReference>
<evidence type="ECO:0000256" key="1">
    <source>
        <dbReference type="ARBA" id="ARBA00010199"/>
    </source>
</evidence>
<evidence type="ECO:0000313" key="5">
    <source>
        <dbReference type="Proteomes" id="UP000054771"/>
    </source>
</evidence>
<feature type="region of interest" description="Disordered" evidence="2">
    <location>
        <begin position="414"/>
        <end position="563"/>
    </location>
</feature>
<dbReference type="STRING" id="454130.A0A0U5G1T4"/>
<feature type="transmembrane region" description="Helical" evidence="3">
    <location>
        <begin position="327"/>
        <end position="349"/>
    </location>
</feature>
<dbReference type="Proteomes" id="UP000054771">
    <property type="component" value="Unassembled WGS sequence"/>
</dbReference>
<feature type="transmembrane region" description="Helical" evidence="3">
    <location>
        <begin position="186"/>
        <end position="210"/>
    </location>
</feature>
<evidence type="ECO:0000256" key="2">
    <source>
        <dbReference type="SAM" id="MobiDB-lite"/>
    </source>
</evidence>
<dbReference type="InterPro" id="IPR002528">
    <property type="entry name" value="MATE_fam"/>
</dbReference>
<feature type="compositionally biased region" description="Low complexity" evidence="2">
    <location>
        <begin position="540"/>
        <end position="549"/>
    </location>
</feature>
<sequence length="582" mass="63759">MTRDGSAALSAPKDRTFSGSFRSGSPLAERAIARDLEEYDDDQSVLTADDETSEVSTIRPIHSQPHSLAGSYQRPSFFTTVSHATVVPHRPDHEGLTRREREQAIEDERELLCDNNCLDPGPAGKRRRSEGASAAETTALLGGGGGNSGYNTVDAEDIDRKWEEAVIAGLIQTTWRREAKVIGKNAAPLVVTFLLQYSLTVASIFTLGHLGKTELGAVSLASMSASITGYAVYQGLATSLDTLCAQAYGSGKKKLVGLQMQRMVFFLWVITIPIALLWYFADKILIRIVPEEDVARMAGLYLKVVALGAPGYACFESGKRFVQAQGIFSASLYVLLICAPLNAFMNWLFVWVSSFLYAGVTSLTRTVALRLGFRWRAYCRGHHGQSDASFSVHLCVLCCRIRVLEWADKTRSAQLGSDDSLGPSRTANGGGRVSRLRGPDPGLLVSRNNPIGSAVSPGHDILHHLPDSLHPVNFRQHSSRKPDRSQPRPSRSSHSQGSHVGSSHCRPGQHDPHLLTPLLHPAPLHLRGRGRRARRPSPTPLRSLPALRRPSNKLQRNPSRARKTGDWWVRPAVLLLCDCHAD</sequence>
<feature type="compositionally biased region" description="Low complexity" evidence="2">
    <location>
        <begin position="487"/>
        <end position="504"/>
    </location>
</feature>